<dbReference type="RefSeq" id="XP_038778252.1">
    <property type="nucleotide sequence ID" value="XM_038922324.1"/>
</dbReference>
<dbReference type="PANTHER" id="PTHR23293">
    <property type="entry name" value="FAD SYNTHETASE-RELATED FMN ADENYLYLTRANSFERASE"/>
    <property type="match status" value="1"/>
</dbReference>
<dbReference type="Gene3D" id="3.40.50.620">
    <property type="entry name" value="HUPs"/>
    <property type="match status" value="1"/>
</dbReference>
<evidence type="ECO:0000256" key="7">
    <source>
        <dbReference type="ARBA" id="ARBA00022741"/>
    </source>
</evidence>
<dbReference type="GO" id="GO:0003919">
    <property type="term" value="F:FMN adenylyltransferase activity"/>
    <property type="evidence" value="ECO:0007669"/>
    <property type="project" value="UniProtKB-EC"/>
</dbReference>
<evidence type="ECO:0000256" key="3">
    <source>
        <dbReference type="ARBA" id="ARBA00022630"/>
    </source>
</evidence>
<dbReference type="Pfam" id="PF01507">
    <property type="entry name" value="PAPS_reduct"/>
    <property type="match status" value="2"/>
</dbReference>
<organism evidence="14 15">
    <name type="scientific">Eeniella nana</name>
    <name type="common">Yeast</name>
    <name type="synonym">Brettanomyces nanus</name>
    <dbReference type="NCBI Taxonomy" id="13502"/>
    <lineage>
        <taxon>Eukaryota</taxon>
        <taxon>Fungi</taxon>
        <taxon>Dikarya</taxon>
        <taxon>Ascomycota</taxon>
        <taxon>Saccharomycotina</taxon>
        <taxon>Pichiomycetes</taxon>
        <taxon>Pichiales</taxon>
        <taxon>Pichiaceae</taxon>
        <taxon>Brettanomyces</taxon>
    </lineage>
</organism>
<protein>
    <recommendedName>
        <fullName evidence="2">FAD synthase</fullName>
        <ecNumber evidence="2">2.7.7.2</ecNumber>
    </recommendedName>
    <alternativeName>
        <fullName evidence="10">FAD pyrophosphorylase</fullName>
    </alternativeName>
    <alternativeName>
        <fullName evidence="11">FMN adenylyltransferase</fullName>
    </alternativeName>
</protein>
<dbReference type="InterPro" id="IPR002500">
    <property type="entry name" value="PAPS_reduct_dom"/>
</dbReference>
<keyword evidence="3" id="KW-0285">Flavoprotein</keyword>
<feature type="domain" description="Phosphoadenosine phosphosulphate reductase" evidence="13">
    <location>
        <begin position="156"/>
        <end position="231"/>
    </location>
</feature>
<evidence type="ECO:0000256" key="10">
    <source>
        <dbReference type="ARBA" id="ARBA00031145"/>
    </source>
</evidence>
<gene>
    <name evidence="14" type="ORF">FOA43_002020</name>
</gene>
<keyword evidence="5" id="KW-0808">Transferase</keyword>
<dbReference type="SUPFAM" id="SSF52402">
    <property type="entry name" value="Adenine nucleotide alpha hydrolases-like"/>
    <property type="match status" value="1"/>
</dbReference>
<dbReference type="GO" id="GO:0006747">
    <property type="term" value="P:FAD biosynthetic process"/>
    <property type="evidence" value="ECO:0007669"/>
    <property type="project" value="TreeGrafter"/>
</dbReference>
<keyword evidence="9" id="KW-0067">ATP-binding</keyword>
<dbReference type="Proteomes" id="UP000662931">
    <property type="component" value="Chromosome 2"/>
</dbReference>
<evidence type="ECO:0000256" key="9">
    <source>
        <dbReference type="ARBA" id="ARBA00022840"/>
    </source>
</evidence>
<dbReference type="GeneID" id="62195421"/>
<evidence type="ECO:0000256" key="2">
    <source>
        <dbReference type="ARBA" id="ARBA00012393"/>
    </source>
</evidence>
<dbReference type="CDD" id="cd23948">
    <property type="entry name" value="FAD_synthase"/>
    <property type="match status" value="1"/>
</dbReference>
<feature type="domain" description="Phosphoadenosine phosphosulphate reductase" evidence="13">
    <location>
        <begin position="78"/>
        <end position="147"/>
    </location>
</feature>
<dbReference type="EMBL" id="CP064813">
    <property type="protein sequence ID" value="QPG74687.1"/>
    <property type="molecule type" value="Genomic_DNA"/>
</dbReference>
<keyword evidence="6" id="KW-0548">Nucleotidyltransferase</keyword>
<dbReference type="EC" id="2.7.7.2" evidence="2"/>
<keyword evidence="4" id="KW-0288">FMN</keyword>
<evidence type="ECO:0000256" key="4">
    <source>
        <dbReference type="ARBA" id="ARBA00022643"/>
    </source>
</evidence>
<comment type="pathway">
    <text evidence="1">Cofactor biosynthesis; FAD biosynthesis; FAD from FMN: step 1/1.</text>
</comment>
<keyword evidence="8" id="KW-0274">FAD</keyword>
<evidence type="ECO:0000256" key="11">
    <source>
        <dbReference type="ARBA" id="ARBA00031871"/>
    </source>
</evidence>
<dbReference type="AlphaFoldDB" id="A0A875RUL0"/>
<reference evidence="14" key="1">
    <citation type="submission" date="2020-10" db="EMBL/GenBank/DDBJ databases">
        <authorList>
            <person name="Roach M.J.R."/>
        </authorList>
    </citation>
    <scope>NUCLEOTIDE SEQUENCE</scope>
    <source>
        <strain evidence="14">CBS 1945</strain>
    </source>
</reference>
<sequence length="268" mass="31474">MSSDSSSENLQACRLCHSIVYQFLNSSFDETLSQMDVDKNDTIPSYYTPELHKETQTMVRNTLKIYEDVLNDYSMEELSISYNGGKDCLVMLVIYLAAIYEKTREGSLINSVYINNEEAFEEQDKFLDNTVKYYGLDFIPIRSEMKEGFERYLEMKSQIKAIIVGIRRIDPYGEKLNISQRTDNGWPDFVRIHPVLEWKTSEVWYFLKATRTEYCELYDKGYTSLGGRNSTIQNPLLKQKDGKYLAAYMLDDDRNERLSRVKRREEKL</sequence>
<dbReference type="OrthoDB" id="270728at2759"/>
<dbReference type="InterPro" id="IPR014729">
    <property type="entry name" value="Rossmann-like_a/b/a_fold"/>
</dbReference>
<evidence type="ECO:0000256" key="5">
    <source>
        <dbReference type="ARBA" id="ARBA00022679"/>
    </source>
</evidence>
<evidence type="ECO:0000256" key="12">
    <source>
        <dbReference type="ARBA" id="ARBA00049494"/>
    </source>
</evidence>
<evidence type="ECO:0000256" key="8">
    <source>
        <dbReference type="ARBA" id="ARBA00022827"/>
    </source>
</evidence>
<evidence type="ECO:0000313" key="14">
    <source>
        <dbReference type="EMBL" id="QPG74687.1"/>
    </source>
</evidence>
<dbReference type="KEGG" id="bnn:FOA43_002020"/>
<keyword evidence="7" id="KW-0547">Nucleotide-binding</keyword>
<evidence type="ECO:0000313" key="15">
    <source>
        <dbReference type="Proteomes" id="UP000662931"/>
    </source>
</evidence>
<proteinExistence type="predicted"/>
<evidence type="ECO:0000259" key="13">
    <source>
        <dbReference type="Pfam" id="PF01507"/>
    </source>
</evidence>
<dbReference type="PANTHER" id="PTHR23293:SF9">
    <property type="entry name" value="FAD SYNTHASE"/>
    <property type="match status" value="1"/>
</dbReference>
<dbReference type="GO" id="GO:0005524">
    <property type="term" value="F:ATP binding"/>
    <property type="evidence" value="ECO:0007669"/>
    <property type="project" value="UniProtKB-KW"/>
</dbReference>
<comment type="catalytic activity">
    <reaction evidence="12">
        <text>FMN + ATP + H(+) = FAD + diphosphate</text>
        <dbReference type="Rhea" id="RHEA:17237"/>
        <dbReference type="ChEBI" id="CHEBI:15378"/>
        <dbReference type="ChEBI" id="CHEBI:30616"/>
        <dbReference type="ChEBI" id="CHEBI:33019"/>
        <dbReference type="ChEBI" id="CHEBI:57692"/>
        <dbReference type="ChEBI" id="CHEBI:58210"/>
        <dbReference type="EC" id="2.7.7.2"/>
    </reaction>
</comment>
<accession>A0A875RUL0</accession>
<evidence type="ECO:0000256" key="1">
    <source>
        <dbReference type="ARBA" id="ARBA00004726"/>
    </source>
</evidence>
<name>A0A875RUL0_EENNA</name>
<evidence type="ECO:0000256" key="6">
    <source>
        <dbReference type="ARBA" id="ARBA00022695"/>
    </source>
</evidence>
<keyword evidence="15" id="KW-1185">Reference proteome</keyword>